<dbReference type="AlphaFoldDB" id="A0A166EEW3"/>
<keyword evidence="3" id="KW-1185">Reference proteome</keyword>
<reference evidence="2 3" key="1">
    <citation type="journal article" date="2016" name="Mol. Biol. Evol.">
        <title>Comparative Genomics of Early-Diverging Mushroom-Forming Fungi Provides Insights into the Origins of Lignocellulose Decay Capabilities.</title>
        <authorList>
            <person name="Nagy L.G."/>
            <person name="Riley R."/>
            <person name="Tritt A."/>
            <person name="Adam C."/>
            <person name="Daum C."/>
            <person name="Floudas D."/>
            <person name="Sun H."/>
            <person name="Yadav J.S."/>
            <person name="Pangilinan J."/>
            <person name="Larsson K.H."/>
            <person name="Matsuura K."/>
            <person name="Barry K."/>
            <person name="Labutti K."/>
            <person name="Kuo R."/>
            <person name="Ohm R.A."/>
            <person name="Bhattacharya S.S."/>
            <person name="Shirouzu T."/>
            <person name="Yoshinaga Y."/>
            <person name="Martin F.M."/>
            <person name="Grigoriev I.V."/>
            <person name="Hibbett D.S."/>
        </authorList>
    </citation>
    <scope>NUCLEOTIDE SEQUENCE [LARGE SCALE GENOMIC DNA]</scope>
    <source>
        <strain evidence="2 3">HHB10207 ss-3</strain>
    </source>
</reference>
<evidence type="ECO:0000313" key="2">
    <source>
        <dbReference type="EMBL" id="KZT39518.1"/>
    </source>
</evidence>
<evidence type="ECO:0008006" key="4">
    <source>
        <dbReference type="Google" id="ProtNLM"/>
    </source>
</evidence>
<gene>
    <name evidence="2" type="ORF">SISSUDRAFT_1118940</name>
</gene>
<protein>
    <recommendedName>
        <fullName evidence="4">F-box domain-containing protein</fullName>
    </recommendedName>
</protein>
<proteinExistence type="predicted"/>
<dbReference type="InterPro" id="IPR032675">
    <property type="entry name" value="LRR_dom_sf"/>
</dbReference>
<accession>A0A166EEW3</accession>
<dbReference type="EMBL" id="KV428045">
    <property type="protein sequence ID" value="KZT39518.1"/>
    <property type="molecule type" value="Genomic_DNA"/>
</dbReference>
<evidence type="ECO:0000256" key="1">
    <source>
        <dbReference type="SAM" id="MobiDB-lite"/>
    </source>
</evidence>
<organism evidence="2 3">
    <name type="scientific">Sistotremastrum suecicum HHB10207 ss-3</name>
    <dbReference type="NCBI Taxonomy" id="1314776"/>
    <lineage>
        <taxon>Eukaryota</taxon>
        <taxon>Fungi</taxon>
        <taxon>Dikarya</taxon>
        <taxon>Basidiomycota</taxon>
        <taxon>Agaricomycotina</taxon>
        <taxon>Agaricomycetes</taxon>
        <taxon>Sistotremastrales</taxon>
        <taxon>Sistotremastraceae</taxon>
        <taxon>Sistotremastrum</taxon>
    </lineage>
</organism>
<sequence length="422" mass="48521">MGRPSAKKSKTLRQATKKSGQRDPMVSQAAVVPRPGPFIPPEILSMILDELLDEFDDVRDERPQLSILARTSRLLQVEAERRLYERVRFPVGEPEAQKIAAILQSRAAPYVRFLGIENYGVVRRRGRTTNRTVSALPFARMTNLSSLYVTFDSGVDFTFTDNVDPELFRLLDRDLAPNILQTFANSLPVPPSYLHFLERQPCLECISSNYNLEKLEESELAFSPATHPYLVELEGSSLDEKMLALMHRNRIRRLRIFVNFMLPENWALYTTHLVRLDVLTCQLGPVKLCEVVRCCPRLQILEFTVAPQWNFLTDMDIFDILRLLPELRVCAITLAFFDDFFERMIYACSKCEKLESFLVVVGVLAFELLSTGQKTGDLDKDWEHRRLQDFDVTIWTGWQDARIEDLPVQSVSSFPLAAHLYP</sequence>
<evidence type="ECO:0000313" key="3">
    <source>
        <dbReference type="Proteomes" id="UP000076798"/>
    </source>
</evidence>
<feature type="region of interest" description="Disordered" evidence="1">
    <location>
        <begin position="1"/>
        <end position="29"/>
    </location>
</feature>
<dbReference type="Gene3D" id="3.80.10.10">
    <property type="entry name" value="Ribonuclease Inhibitor"/>
    <property type="match status" value="1"/>
</dbReference>
<dbReference type="Proteomes" id="UP000076798">
    <property type="component" value="Unassembled WGS sequence"/>
</dbReference>
<feature type="compositionally biased region" description="Basic residues" evidence="1">
    <location>
        <begin position="1"/>
        <end position="11"/>
    </location>
</feature>
<name>A0A166EEW3_9AGAM</name>